<name>A0ABW3UNX2_9BACL</name>
<dbReference type="Proteomes" id="UP001597180">
    <property type="component" value="Unassembled WGS sequence"/>
</dbReference>
<feature type="compositionally biased region" description="Pro residues" evidence="1">
    <location>
        <begin position="305"/>
        <end position="321"/>
    </location>
</feature>
<evidence type="ECO:0000259" key="2">
    <source>
        <dbReference type="Pfam" id="PF14238"/>
    </source>
</evidence>
<reference evidence="4" key="1">
    <citation type="journal article" date="2019" name="Int. J. Syst. Evol. Microbiol.">
        <title>The Global Catalogue of Microorganisms (GCM) 10K type strain sequencing project: providing services to taxonomists for standard genome sequencing and annotation.</title>
        <authorList>
            <consortium name="The Broad Institute Genomics Platform"/>
            <consortium name="The Broad Institute Genome Sequencing Center for Infectious Disease"/>
            <person name="Wu L."/>
            <person name="Ma J."/>
        </authorList>
    </citation>
    <scope>NUCLEOTIDE SEQUENCE [LARGE SCALE GENOMIC DNA]</scope>
    <source>
        <strain evidence="4">CCUG 53270</strain>
    </source>
</reference>
<gene>
    <name evidence="3" type="ORF">ACFQ4B_17905</name>
</gene>
<organism evidence="3 4">
    <name type="scientific">Paenibacillus vulneris</name>
    <dbReference type="NCBI Taxonomy" id="1133364"/>
    <lineage>
        <taxon>Bacteria</taxon>
        <taxon>Bacillati</taxon>
        <taxon>Bacillota</taxon>
        <taxon>Bacilli</taxon>
        <taxon>Bacillales</taxon>
        <taxon>Paenibacillaceae</taxon>
        <taxon>Paenibacillus</taxon>
    </lineage>
</organism>
<feature type="region of interest" description="Disordered" evidence="1">
    <location>
        <begin position="298"/>
        <end position="328"/>
    </location>
</feature>
<evidence type="ECO:0000256" key="1">
    <source>
        <dbReference type="SAM" id="MobiDB-lite"/>
    </source>
</evidence>
<feature type="domain" description="DUF4340" evidence="2">
    <location>
        <begin position="66"/>
        <end position="243"/>
    </location>
</feature>
<evidence type="ECO:0000313" key="3">
    <source>
        <dbReference type="EMBL" id="MFD1221999.1"/>
    </source>
</evidence>
<protein>
    <submittedName>
        <fullName evidence="3">DUF4340 domain-containing protein</fullName>
    </submittedName>
</protein>
<dbReference type="InterPro" id="IPR025641">
    <property type="entry name" value="DUF4340"/>
</dbReference>
<accession>A0ABW3UNX2</accession>
<dbReference type="Pfam" id="PF14238">
    <property type="entry name" value="DUF4340"/>
    <property type="match status" value="1"/>
</dbReference>
<comment type="caution">
    <text evidence="3">The sequence shown here is derived from an EMBL/GenBank/DDBJ whole genome shotgun (WGS) entry which is preliminary data.</text>
</comment>
<dbReference type="RefSeq" id="WP_345593837.1">
    <property type="nucleotide sequence ID" value="NZ_BAABJG010000048.1"/>
</dbReference>
<keyword evidence="4" id="KW-1185">Reference proteome</keyword>
<proteinExistence type="predicted"/>
<evidence type="ECO:0000313" key="4">
    <source>
        <dbReference type="Proteomes" id="UP001597180"/>
    </source>
</evidence>
<dbReference type="EMBL" id="JBHTLU010000020">
    <property type="protein sequence ID" value="MFD1221999.1"/>
    <property type="molecule type" value="Genomic_DNA"/>
</dbReference>
<sequence length="328" mass="36613">MKRLIPTIILVLICIGGFWYASSKDFFKEKQEPAASLAKVNQQDVASYTIKTGDTEIEMQQKDGKWTMTKPSALPLNEYSAKGWIDSFNGLTKESTIDAEGKELTKYGLDKPQQQFSVKLNNGTVQTLSVGNAMLVPGYDYAMLSGSPEVFKISDSQVKSLAKTQLDLMEKSPIRLEYEQVRGITVEWKGQKWTLTKTDTDKKSYEANWKLGDKELKGSDASSYLDKVQFLSTEQLAKPADQVKMDAPELRLEVKYADASNKETTVVYLGKVDKDNLWLTQQGGQWAYSLPVTSIEELADKYKQPPQPPEQPAQSPSPSPSAEPSQSQ</sequence>